<dbReference type="RefSeq" id="WP_356958520.1">
    <property type="nucleotide sequence ID" value="NZ_JBEYBD010000013.1"/>
</dbReference>
<keyword evidence="4" id="KW-1185">Reference proteome</keyword>
<dbReference type="InterPro" id="IPR027417">
    <property type="entry name" value="P-loop_NTPase"/>
</dbReference>
<dbReference type="InterPro" id="IPR052934">
    <property type="entry name" value="Methyl-DNA_Rec/Restrict_Enz"/>
</dbReference>
<dbReference type="PANTHER" id="PTHR37291:SF1">
    <property type="entry name" value="TYPE IV METHYL-DIRECTED RESTRICTION ENZYME ECOKMCRB SUBUNIT"/>
    <property type="match status" value="1"/>
</dbReference>
<gene>
    <name evidence="3" type="ORF">ABZ510_03235</name>
</gene>
<proteinExistence type="predicted"/>
<dbReference type="SUPFAM" id="SSF52540">
    <property type="entry name" value="P-loop containing nucleoside triphosphate hydrolases"/>
    <property type="match status" value="1"/>
</dbReference>
<dbReference type="PANTHER" id="PTHR37291">
    <property type="entry name" value="5-METHYLCYTOSINE-SPECIFIC RESTRICTION ENZYME B"/>
    <property type="match status" value="1"/>
</dbReference>
<evidence type="ECO:0000313" key="4">
    <source>
        <dbReference type="Proteomes" id="UP001550628"/>
    </source>
</evidence>
<dbReference type="Pfam" id="PF07728">
    <property type="entry name" value="AAA_5"/>
    <property type="match status" value="1"/>
</dbReference>
<evidence type="ECO:0000256" key="1">
    <source>
        <dbReference type="SAM" id="MobiDB-lite"/>
    </source>
</evidence>
<evidence type="ECO:0000313" key="3">
    <source>
        <dbReference type="EMBL" id="MEU1950850.1"/>
    </source>
</evidence>
<feature type="compositionally biased region" description="Polar residues" evidence="1">
    <location>
        <begin position="1"/>
        <end position="11"/>
    </location>
</feature>
<comment type="caution">
    <text evidence="3">The sequence shown here is derived from an EMBL/GenBank/DDBJ whole genome shotgun (WGS) entry which is preliminary data.</text>
</comment>
<dbReference type="Gene3D" id="3.40.50.300">
    <property type="entry name" value="P-loop containing nucleotide triphosphate hydrolases"/>
    <property type="match status" value="1"/>
</dbReference>
<dbReference type="InterPro" id="IPR011704">
    <property type="entry name" value="ATPase_dyneun-rel_AAA"/>
</dbReference>
<evidence type="ECO:0000259" key="2">
    <source>
        <dbReference type="SMART" id="SM00382"/>
    </source>
</evidence>
<reference evidence="3 4" key="1">
    <citation type="submission" date="2024-06" db="EMBL/GenBank/DDBJ databases">
        <title>The Natural Products Discovery Center: Release of the First 8490 Sequenced Strains for Exploring Actinobacteria Biosynthetic Diversity.</title>
        <authorList>
            <person name="Kalkreuter E."/>
            <person name="Kautsar S.A."/>
            <person name="Yang D."/>
            <person name="Bader C.D."/>
            <person name="Teijaro C.N."/>
            <person name="Fluegel L."/>
            <person name="Davis C.M."/>
            <person name="Simpson J.R."/>
            <person name="Lauterbach L."/>
            <person name="Steele A.D."/>
            <person name="Gui C."/>
            <person name="Meng S."/>
            <person name="Li G."/>
            <person name="Viehrig K."/>
            <person name="Ye F."/>
            <person name="Su P."/>
            <person name="Kiefer A.F."/>
            <person name="Nichols A."/>
            <person name="Cepeda A.J."/>
            <person name="Yan W."/>
            <person name="Fan B."/>
            <person name="Jiang Y."/>
            <person name="Adhikari A."/>
            <person name="Zheng C.-J."/>
            <person name="Schuster L."/>
            <person name="Cowan T.M."/>
            <person name="Smanski M.J."/>
            <person name="Chevrette M.G."/>
            <person name="De Carvalho L.P.S."/>
            <person name="Shen B."/>
        </authorList>
    </citation>
    <scope>NUCLEOTIDE SEQUENCE [LARGE SCALE GENOMIC DNA]</scope>
    <source>
        <strain evidence="3 4">NPDC019708</strain>
    </source>
</reference>
<dbReference type="Proteomes" id="UP001550628">
    <property type="component" value="Unassembled WGS sequence"/>
</dbReference>
<dbReference type="EMBL" id="JBEYBF010000002">
    <property type="protein sequence ID" value="MEU1950850.1"/>
    <property type="molecule type" value="Genomic_DNA"/>
</dbReference>
<protein>
    <submittedName>
        <fullName evidence="3">AAA family ATPase</fullName>
    </submittedName>
</protein>
<dbReference type="InterPro" id="IPR003593">
    <property type="entry name" value="AAA+_ATPase"/>
</dbReference>
<dbReference type="SMART" id="SM00382">
    <property type="entry name" value="AAA"/>
    <property type="match status" value="1"/>
</dbReference>
<accession>A0ABV2WIY1</accession>
<organism evidence="3 4">
    <name type="scientific">Nocardia rhamnosiphila</name>
    <dbReference type="NCBI Taxonomy" id="426716"/>
    <lineage>
        <taxon>Bacteria</taxon>
        <taxon>Bacillati</taxon>
        <taxon>Actinomycetota</taxon>
        <taxon>Actinomycetes</taxon>
        <taxon>Mycobacteriales</taxon>
        <taxon>Nocardiaceae</taxon>
        <taxon>Nocardia</taxon>
    </lineage>
</organism>
<feature type="region of interest" description="Disordered" evidence="1">
    <location>
        <begin position="1"/>
        <end position="31"/>
    </location>
</feature>
<name>A0ABV2WIY1_9NOCA</name>
<sequence>MEQLRRTSGSALATGHDGTAATSPLGIPDHPMSLTKSRSYPTLEGAASHLYPPAFPIRQVGRRCRGTAAPVRCNGTQPIANSAQGRPLVLCRSAVACRPDDPIDIQHVLTRDTMNLSSAIEQFDRAGYAAHIETAQQQRTFVQKTFPLDDWQALPLERYALGMNGECFCRALEYGTPALGSISGGSAAKHIMFRHRTGEWRLATSLAGMSVDEAWQHLRKQFVAAFDIARRGDFAELDNLDVLLSGPALVTKSLATYFPQHFLPIYSAPHLRHYIEVLGGIPEPNAPAWQVNRQLGELVASRDEFTGWSPDEVARLLYEFFDPRARKRRILKVAPGDNARLWPDCLANSHICVGWDEVGDLAEYTSDTELRDVMDTTYPERTGANLSKARKLLTFRDLEPGDLVVANKGTGHVLAVGTVVGGYRFDDDRAEYKHLVPVKWDTTYERDLPAPMPGWRQTFTKVTEKFLAELEPTSNALPPVAADRPLPDDIARVLGELDRKSQVILHGPPGTGKTRLALRTALAMTGRSASIDARDERNAIKEMLGTDKVQLVTFHPSYGYEDFVEGFKPDRNPSTDGLRLTLTDGLFRTLCATAEAAADETFLLIIDEINRGDLPRIFGETITLLESDKRGLELTMPISGRAFAVPANVRIIGTMNTADRSVSHLDAAIRRRFAFIPVDPDPDALSGAVGPLDLTEFLSALNARIGHTLDADHHIGHAYLLRGEEPVATEEELAAAFYSDIVPLLEDYCIGRVELLREILGRLADKDTARPAQIAVADLPGELATEYLSTVPGSNA</sequence>
<feature type="domain" description="AAA+ ATPase" evidence="2">
    <location>
        <begin position="499"/>
        <end position="683"/>
    </location>
</feature>